<dbReference type="InterPro" id="IPR050129">
    <property type="entry name" value="Zn_alcohol_dh"/>
</dbReference>
<name>A0AAJ0FE21_9PEZI</name>
<evidence type="ECO:0000259" key="5">
    <source>
        <dbReference type="Pfam" id="PF00107"/>
    </source>
</evidence>
<evidence type="ECO:0000256" key="4">
    <source>
        <dbReference type="RuleBase" id="RU361277"/>
    </source>
</evidence>
<dbReference type="PANTHER" id="PTHR43401:SF2">
    <property type="entry name" value="L-THREONINE 3-DEHYDROGENASE"/>
    <property type="match status" value="1"/>
</dbReference>
<dbReference type="Pfam" id="PF08240">
    <property type="entry name" value="ADH_N"/>
    <property type="match status" value="1"/>
</dbReference>
<dbReference type="InterPro" id="IPR013149">
    <property type="entry name" value="ADH-like_C"/>
</dbReference>
<dbReference type="Gene3D" id="3.40.50.720">
    <property type="entry name" value="NAD(P)-binding Rossmann-like Domain"/>
    <property type="match status" value="1"/>
</dbReference>
<dbReference type="InterPro" id="IPR013154">
    <property type="entry name" value="ADH-like_N"/>
</dbReference>
<evidence type="ECO:0000313" key="7">
    <source>
        <dbReference type="EMBL" id="KAK1763842.1"/>
    </source>
</evidence>
<dbReference type="InterPro" id="IPR011032">
    <property type="entry name" value="GroES-like_sf"/>
</dbReference>
<comment type="caution">
    <text evidence="7">The sequence shown here is derived from an EMBL/GenBank/DDBJ whole genome shotgun (WGS) entry which is preliminary data.</text>
</comment>
<dbReference type="PROSITE" id="PS00059">
    <property type="entry name" value="ADH_ZINC"/>
    <property type="match status" value="1"/>
</dbReference>
<evidence type="ECO:0000256" key="2">
    <source>
        <dbReference type="ARBA" id="ARBA00022833"/>
    </source>
</evidence>
<evidence type="ECO:0000259" key="6">
    <source>
        <dbReference type="Pfam" id="PF08240"/>
    </source>
</evidence>
<accession>A0AAJ0FE21</accession>
<dbReference type="AlphaFoldDB" id="A0AAJ0FE21"/>
<dbReference type="PANTHER" id="PTHR43401">
    <property type="entry name" value="L-THREONINE 3-DEHYDROGENASE"/>
    <property type="match status" value="1"/>
</dbReference>
<dbReference type="CDD" id="cd08234">
    <property type="entry name" value="threonine_DH_like"/>
    <property type="match status" value="1"/>
</dbReference>
<dbReference type="Gene3D" id="3.90.180.10">
    <property type="entry name" value="Medium-chain alcohol dehydrogenases, catalytic domain"/>
    <property type="match status" value="1"/>
</dbReference>
<dbReference type="GO" id="GO:0016491">
    <property type="term" value="F:oxidoreductase activity"/>
    <property type="evidence" value="ECO:0007669"/>
    <property type="project" value="UniProtKB-KW"/>
</dbReference>
<dbReference type="Pfam" id="PF00107">
    <property type="entry name" value="ADH_zinc_N"/>
    <property type="match status" value="1"/>
</dbReference>
<dbReference type="InterPro" id="IPR002328">
    <property type="entry name" value="ADH_Zn_CS"/>
</dbReference>
<keyword evidence="2 4" id="KW-0862">Zinc</keyword>
<comment type="cofactor">
    <cofactor evidence="4">
        <name>Zn(2+)</name>
        <dbReference type="ChEBI" id="CHEBI:29105"/>
    </cofactor>
</comment>
<dbReference type="Proteomes" id="UP001244011">
    <property type="component" value="Unassembled WGS sequence"/>
</dbReference>
<dbReference type="GeneID" id="85315732"/>
<dbReference type="EMBL" id="MU839024">
    <property type="protein sequence ID" value="KAK1763842.1"/>
    <property type="molecule type" value="Genomic_DNA"/>
</dbReference>
<evidence type="ECO:0000313" key="8">
    <source>
        <dbReference type="Proteomes" id="UP001244011"/>
    </source>
</evidence>
<proteinExistence type="inferred from homology"/>
<dbReference type="SUPFAM" id="SSF51735">
    <property type="entry name" value="NAD(P)-binding Rossmann-fold domains"/>
    <property type="match status" value="1"/>
</dbReference>
<feature type="domain" description="Alcohol dehydrogenase-like N-terminal" evidence="6">
    <location>
        <begin position="31"/>
        <end position="132"/>
    </location>
</feature>
<evidence type="ECO:0000256" key="3">
    <source>
        <dbReference type="ARBA" id="ARBA00023002"/>
    </source>
</evidence>
<feature type="domain" description="Alcohol dehydrogenase-like C-terminal" evidence="5">
    <location>
        <begin position="170"/>
        <end position="300"/>
    </location>
</feature>
<gene>
    <name evidence="7" type="ORF">QBC33DRAFT_613489</name>
</gene>
<dbReference type="GO" id="GO:0008270">
    <property type="term" value="F:zinc ion binding"/>
    <property type="evidence" value="ECO:0007669"/>
    <property type="project" value="InterPro"/>
</dbReference>
<sequence length="341" mass="37476">MAALPDKMRALRYEEPKKWSIVTVPLPQLRDNDVLIKVKACGHIHDGEFIAKFPLIPGHETVGVIAAVGKDVKGFQIGDRVAADNSELCNECFYCRRGQLLLCENFNAHGVTMNGGFAEYCAYPAPKVFKIQNLDWVDATLLEPASCACHGLERIRPKLGSHVLMLGAGPTGLMLVQLLRQNGAFQITIAAPQGLKMDLAKSLDIADCYLELSRENPEEQLAQLKTGNPHGFDIVVEATGSVKILEDAINYVRRGGTLVVYGVHHNSAMVSWSPAKILNDEITILGSFSETYMFPATIDYLDSGKIKTKGIVNKVFRLEEYGEALQSIRDKSAIKATIVFD</sequence>
<protein>
    <submittedName>
        <fullName evidence="7">Chaperonin 10-like protein</fullName>
    </submittedName>
</protein>
<keyword evidence="8" id="KW-1185">Reference proteome</keyword>
<dbReference type="InterPro" id="IPR036291">
    <property type="entry name" value="NAD(P)-bd_dom_sf"/>
</dbReference>
<organism evidence="7 8">
    <name type="scientific">Phialemonium atrogriseum</name>
    <dbReference type="NCBI Taxonomy" id="1093897"/>
    <lineage>
        <taxon>Eukaryota</taxon>
        <taxon>Fungi</taxon>
        <taxon>Dikarya</taxon>
        <taxon>Ascomycota</taxon>
        <taxon>Pezizomycotina</taxon>
        <taxon>Sordariomycetes</taxon>
        <taxon>Sordariomycetidae</taxon>
        <taxon>Cephalothecales</taxon>
        <taxon>Cephalothecaceae</taxon>
        <taxon>Phialemonium</taxon>
    </lineage>
</organism>
<dbReference type="SUPFAM" id="SSF50129">
    <property type="entry name" value="GroES-like"/>
    <property type="match status" value="1"/>
</dbReference>
<comment type="similarity">
    <text evidence="4">Belongs to the zinc-containing alcohol dehydrogenase family.</text>
</comment>
<dbReference type="RefSeq" id="XP_060280055.1">
    <property type="nucleotide sequence ID" value="XM_060432545.1"/>
</dbReference>
<keyword evidence="3" id="KW-0560">Oxidoreductase</keyword>
<keyword evidence="1 4" id="KW-0479">Metal-binding</keyword>
<evidence type="ECO:0000256" key="1">
    <source>
        <dbReference type="ARBA" id="ARBA00022723"/>
    </source>
</evidence>
<reference evidence="7" key="1">
    <citation type="submission" date="2023-06" db="EMBL/GenBank/DDBJ databases">
        <title>Genome-scale phylogeny and comparative genomics of the fungal order Sordariales.</title>
        <authorList>
            <consortium name="Lawrence Berkeley National Laboratory"/>
            <person name="Hensen N."/>
            <person name="Bonometti L."/>
            <person name="Westerberg I."/>
            <person name="Brannstrom I.O."/>
            <person name="Guillou S."/>
            <person name="Cros-Aarteil S."/>
            <person name="Calhoun S."/>
            <person name="Haridas S."/>
            <person name="Kuo A."/>
            <person name="Mondo S."/>
            <person name="Pangilinan J."/>
            <person name="Riley R."/>
            <person name="Labutti K."/>
            <person name="Andreopoulos B."/>
            <person name="Lipzen A."/>
            <person name="Chen C."/>
            <person name="Yanf M."/>
            <person name="Daum C."/>
            <person name="Ng V."/>
            <person name="Clum A."/>
            <person name="Steindorff A."/>
            <person name="Ohm R."/>
            <person name="Martin F."/>
            <person name="Silar P."/>
            <person name="Natvig D."/>
            <person name="Lalanne C."/>
            <person name="Gautier V."/>
            <person name="Ament-Velasquez S.L."/>
            <person name="Kruys A."/>
            <person name="Hutchinson M.I."/>
            <person name="Powell A.J."/>
            <person name="Barry K."/>
            <person name="Miller A.N."/>
            <person name="Grigoriev I.V."/>
            <person name="Debuchy R."/>
            <person name="Gladieux P."/>
            <person name="Thoren M.H."/>
            <person name="Johannesson H."/>
        </authorList>
    </citation>
    <scope>NUCLEOTIDE SEQUENCE</scope>
    <source>
        <strain evidence="7">8032-3</strain>
    </source>
</reference>